<sequence length="16" mass="1765">MLWRIISLSGFGPNSS</sequence>
<proteinExistence type="predicted"/>
<protein>
    <submittedName>
        <fullName evidence="1">Uncharacterized protein</fullName>
    </submittedName>
</protein>
<accession>A0A0A9BP28</accession>
<name>A0A0A9BP28_ARUDO</name>
<dbReference type="EMBL" id="GBRH01232216">
    <property type="protein sequence ID" value="JAD65679.1"/>
    <property type="molecule type" value="Transcribed_RNA"/>
</dbReference>
<dbReference type="AlphaFoldDB" id="A0A0A9BP28"/>
<reference evidence="1" key="2">
    <citation type="journal article" date="2015" name="Data Brief">
        <title>Shoot transcriptome of the giant reed, Arundo donax.</title>
        <authorList>
            <person name="Barrero R.A."/>
            <person name="Guerrero F.D."/>
            <person name="Moolhuijzen P."/>
            <person name="Goolsby J.A."/>
            <person name="Tidwell J."/>
            <person name="Bellgard S.E."/>
            <person name="Bellgard M.I."/>
        </authorList>
    </citation>
    <scope>NUCLEOTIDE SEQUENCE</scope>
    <source>
        <tissue evidence="1">Shoot tissue taken approximately 20 cm above the soil surface</tissue>
    </source>
</reference>
<reference evidence="1" key="1">
    <citation type="submission" date="2014-09" db="EMBL/GenBank/DDBJ databases">
        <authorList>
            <person name="Magalhaes I.L.F."/>
            <person name="Oliveira U."/>
            <person name="Santos F.R."/>
            <person name="Vidigal T.H.D.A."/>
            <person name="Brescovit A.D."/>
            <person name="Santos A.J."/>
        </authorList>
    </citation>
    <scope>NUCLEOTIDE SEQUENCE</scope>
    <source>
        <tissue evidence="1">Shoot tissue taken approximately 20 cm above the soil surface</tissue>
    </source>
</reference>
<evidence type="ECO:0000313" key="1">
    <source>
        <dbReference type="EMBL" id="JAD65679.1"/>
    </source>
</evidence>
<organism evidence="1">
    <name type="scientific">Arundo donax</name>
    <name type="common">Giant reed</name>
    <name type="synonym">Donax arundinaceus</name>
    <dbReference type="NCBI Taxonomy" id="35708"/>
    <lineage>
        <taxon>Eukaryota</taxon>
        <taxon>Viridiplantae</taxon>
        <taxon>Streptophyta</taxon>
        <taxon>Embryophyta</taxon>
        <taxon>Tracheophyta</taxon>
        <taxon>Spermatophyta</taxon>
        <taxon>Magnoliopsida</taxon>
        <taxon>Liliopsida</taxon>
        <taxon>Poales</taxon>
        <taxon>Poaceae</taxon>
        <taxon>PACMAD clade</taxon>
        <taxon>Arundinoideae</taxon>
        <taxon>Arundineae</taxon>
        <taxon>Arundo</taxon>
    </lineage>
</organism>